<feature type="domain" description="MnmE helical" evidence="2">
    <location>
        <begin position="131"/>
        <end position="247"/>
    </location>
</feature>
<comment type="caution">
    <text evidence="3">The sequence shown here is derived from an EMBL/GenBank/DDBJ whole genome shotgun (WGS) entry which is preliminary data.</text>
</comment>
<dbReference type="PANTHER" id="PTHR42714">
    <property type="entry name" value="TRNA MODIFICATION GTPASE GTPBP3"/>
    <property type="match status" value="1"/>
</dbReference>
<dbReference type="InterPro" id="IPR005225">
    <property type="entry name" value="Small_GTP-bd"/>
</dbReference>
<dbReference type="InterPro" id="IPR027417">
    <property type="entry name" value="P-loop_NTPase"/>
</dbReference>
<dbReference type="InterPro" id="IPR025867">
    <property type="entry name" value="MnmE_helical"/>
</dbReference>
<evidence type="ECO:0008006" key="4">
    <source>
        <dbReference type="Google" id="ProtNLM"/>
    </source>
</evidence>
<proteinExistence type="predicted"/>
<feature type="domain" description="GTP-binding protein TrmE N-terminal" evidence="1">
    <location>
        <begin position="9"/>
        <end position="128"/>
    </location>
</feature>
<dbReference type="GO" id="GO:0030488">
    <property type="term" value="P:tRNA methylation"/>
    <property type="evidence" value="ECO:0007669"/>
    <property type="project" value="TreeGrafter"/>
</dbReference>
<evidence type="ECO:0000259" key="2">
    <source>
        <dbReference type="Pfam" id="PF12631"/>
    </source>
</evidence>
<dbReference type="Gene3D" id="1.20.120.430">
    <property type="entry name" value="tRNA modification GTPase MnmE domain 2"/>
    <property type="match status" value="1"/>
</dbReference>
<dbReference type="InterPro" id="IPR018948">
    <property type="entry name" value="GTP-bd_TrmE_N"/>
</dbReference>
<dbReference type="InterPro" id="IPR027368">
    <property type="entry name" value="MnmE_dom2"/>
</dbReference>
<dbReference type="GO" id="GO:0005525">
    <property type="term" value="F:GTP binding"/>
    <property type="evidence" value="ECO:0007669"/>
    <property type="project" value="InterPro"/>
</dbReference>
<dbReference type="GO" id="GO:0002098">
    <property type="term" value="P:tRNA wobble uridine modification"/>
    <property type="evidence" value="ECO:0007669"/>
    <property type="project" value="TreeGrafter"/>
</dbReference>
<evidence type="ECO:0000259" key="1">
    <source>
        <dbReference type="Pfam" id="PF10396"/>
    </source>
</evidence>
<name>X1AKX8_9ZZZZ</name>
<dbReference type="Pfam" id="PF10396">
    <property type="entry name" value="TrmE_N"/>
    <property type="match status" value="1"/>
</dbReference>
<organism evidence="3">
    <name type="scientific">marine sediment metagenome</name>
    <dbReference type="NCBI Taxonomy" id="412755"/>
    <lineage>
        <taxon>unclassified sequences</taxon>
        <taxon>metagenomes</taxon>
        <taxon>ecological metagenomes</taxon>
    </lineage>
</organism>
<dbReference type="GO" id="GO:0005829">
    <property type="term" value="C:cytosol"/>
    <property type="evidence" value="ECO:0007669"/>
    <property type="project" value="TreeGrafter"/>
</dbReference>
<protein>
    <recommendedName>
        <fullName evidence="4">TrmE-type G domain-containing protein</fullName>
    </recommendedName>
</protein>
<dbReference type="Pfam" id="PF12631">
    <property type="entry name" value="MnmE_helical"/>
    <property type="match status" value="1"/>
</dbReference>
<gene>
    <name evidence="3" type="ORF">S01H4_20013</name>
</gene>
<dbReference type="NCBIfam" id="TIGR00231">
    <property type="entry name" value="small_GTP"/>
    <property type="match status" value="1"/>
</dbReference>
<reference evidence="3" key="1">
    <citation type="journal article" date="2014" name="Front. Microbiol.">
        <title>High frequency of phylogenetically diverse reductive dehalogenase-homologous genes in deep subseafloor sedimentary metagenomes.</title>
        <authorList>
            <person name="Kawai M."/>
            <person name="Futagami T."/>
            <person name="Toyoda A."/>
            <person name="Takaki Y."/>
            <person name="Nishi S."/>
            <person name="Hori S."/>
            <person name="Arai W."/>
            <person name="Tsubouchi T."/>
            <person name="Morono Y."/>
            <person name="Uchiyama I."/>
            <person name="Ito T."/>
            <person name="Fujiyama A."/>
            <person name="Inagaki F."/>
            <person name="Takami H."/>
        </authorList>
    </citation>
    <scope>NUCLEOTIDE SEQUENCE</scope>
    <source>
        <strain evidence="3">Expedition CK06-06</strain>
    </source>
</reference>
<evidence type="ECO:0000313" key="3">
    <source>
        <dbReference type="EMBL" id="GAG60651.1"/>
    </source>
</evidence>
<accession>X1AKX8</accession>
<dbReference type="EMBL" id="BART01008968">
    <property type="protein sequence ID" value="GAG60651.1"/>
    <property type="molecule type" value="Genomic_DNA"/>
</dbReference>
<dbReference type="AlphaFoldDB" id="X1AKX8"/>
<dbReference type="SUPFAM" id="SSF52540">
    <property type="entry name" value="P-loop containing nucleoside triphosphate hydrolases"/>
    <property type="match status" value="1"/>
</dbReference>
<dbReference type="SUPFAM" id="SSF103025">
    <property type="entry name" value="Folate-binding domain"/>
    <property type="match status" value="1"/>
</dbReference>
<dbReference type="CDD" id="cd14858">
    <property type="entry name" value="TrmE_N"/>
    <property type="match status" value="1"/>
</dbReference>
<dbReference type="PANTHER" id="PTHR42714:SF2">
    <property type="entry name" value="TRNA MODIFICATION GTPASE GTPBP3, MITOCHONDRIAL"/>
    <property type="match status" value="1"/>
</dbReference>
<sequence>MLALDDQPIIAQCTPKGSGAIALLRLSGKTIFSLADQFCKLPNKQPISNAQSQTINYGYVVDKNGKTIDQVLFLVMHGPKTFTGQDTIEITCHNNPFIIDAIITTAIEAGARLATEGEFTKRAVLNDKIDLVQAEAINELIHANTQQALKQSLLQLQGSLSSWIARLEKNIVNAIALSEASFEFLDEEDMEFGRQIEKSLVKVIDKIQHIKKSFDQQQQIREGIRIALIGSVNAGKSSLFNALLGKDRAIVTSIAGTTRDVIEAGVYRNGNYWSLIDTAGFNQIRFIGNQNNFVFIFF</sequence>
<dbReference type="InterPro" id="IPR027266">
    <property type="entry name" value="TrmE/GcvT-like"/>
</dbReference>
<dbReference type="Gene3D" id="3.30.1360.120">
    <property type="entry name" value="Probable tRNA modification gtpase trme, domain 1"/>
    <property type="match status" value="1"/>
</dbReference>